<keyword evidence="3 11" id="KW-0813">Transport</keyword>
<dbReference type="VEuPathDB" id="FungiDB:A1Q1_02244"/>
<name>J6EVR5_TRIAS</name>
<dbReference type="InterPro" id="IPR018108">
    <property type="entry name" value="MCP_transmembrane"/>
</dbReference>
<dbReference type="HOGENOM" id="CLU_015166_0_2_1"/>
<evidence type="ECO:0000256" key="5">
    <source>
        <dbReference type="ARBA" id="ARBA00022737"/>
    </source>
</evidence>
<dbReference type="GO" id="GO:0005743">
    <property type="term" value="C:mitochondrial inner membrane"/>
    <property type="evidence" value="ECO:0007669"/>
    <property type="project" value="UniProtKB-SubCell"/>
</dbReference>
<evidence type="ECO:0000256" key="10">
    <source>
        <dbReference type="PROSITE-ProRule" id="PRU00282"/>
    </source>
</evidence>
<reference evidence="13 14" key="1">
    <citation type="journal article" date="2012" name="Eukaryot. Cell">
        <title>Draft genome sequence of CBS 2479, the standard type strain of Trichosporon asahii.</title>
        <authorList>
            <person name="Yang R.Y."/>
            <person name="Li H.T."/>
            <person name="Zhu H."/>
            <person name="Zhou G.P."/>
            <person name="Wang M."/>
            <person name="Wang L."/>
        </authorList>
    </citation>
    <scope>NUCLEOTIDE SEQUENCE [LARGE SCALE GENOMIC DNA]</scope>
    <source>
        <strain evidence="14">ATCC 90039 / CBS 2479 / JCM 2466 / KCTC 7840 / NCYC 2677 / UAMH 7654</strain>
    </source>
</reference>
<evidence type="ECO:0000256" key="9">
    <source>
        <dbReference type="ARBA" id="ARBA00023136"/>
    </source>
</evidence>
<keyword evidence="4 10" id="KW-0812">Transmembrane</keyword>
<gene>
    <name evidence="13" type="ORF">A1Q1_02244</name>
</gene>
<dbReference type="PANTHER" id="PTHR45760:SF2">
    <property type="entry name" value="FI19922P1-RELATED"/>
    <property type="match status" value="1"/>
</dbReference>
<feature type="region of interest" description="Disordered" evidence="12">
    <location>
        <begin position="1"/>
        <end position="64"/>
    </location>
</feature>
<dbReference type="Proteomes" id="UP000002748">
    <property type="component" value="Unassembled WGS sequence"/>
</dbReference>
<evidence type="ECO:0000256" key="6">
    <source>
        <dbReference type="ARBA" id="ARBA00022792"/>
    </source>
</evidence>
<evidence type="ECO:0000256" key="4">
    <source>
        <dbReference type="ARBA" id="ARBA00022692"/>
    </source>
</evidence>
<keyword evidence="5" id="KW-0677">Repeat</keyword>
<keyword evidence="7" id="KW-1133">Transmembrane helix</keyword>
<dbReference type="RefSeq" id="XP_014180664.1">
    <property type="nucleotide sequence ID" value="XM_014325189.1"/>
</dbReference>
<protein>
    <submittedName>
        <fullName evidence="13">Metallochaperone</fullName>
    </submittedName>
</protein>
<sequence length="487" mass="51778">MPPAEVLAHPPPHKHHPRPPPPEQHPDLENPVLPDAGEELAWGEQQGLAERDNEAGPSTPTSKISPFGAKAVAAMMGAVSTSLLMTPFDVLKTRLQTVQPQMRPEFRPPAECCQTVVVVPSRSNGECATSTIPGARPGPAGATLLRSSGGEVLMAPAGCYHPSKWAGIWGEATEAVTFEQAIRRGIPGGLPLEVHKEGGFWNEIAAVRRETGVRGLWKGVGTTLTMSVPSSAIYMLGYEYLLSVLAPMFANKGQNAILTPAPLVAGSLARTLSATIISPIEMFRTRLQALPPPGHAPPTYASTARDMAALVKADGVSILWRGLGPTLWRDVPFSGIYWAGFELLKSRLSSPQAPVSMSPVGISFTSGALSGIVAALLTQPFDVLKTRRQVFTPSPSCAPEALNHRASTIPLCLHIIKTEGAGALFAGDPATARPRTSACLDQTWSSGAPRVELDLDHAPTLAVNWDYTEQMGDSGSRDQCRAEEETV</sequence>
<dbReference type="KEGG" id="tasa:A1Q1_02244"/>
<dbReference type="Pfam" id="PF00153">
    <property type="entry name" value="Mito_carr"/>
    <property type="match status" value="4"/>
</dbReference>
<feature type="repeat" description="Solcar" evidence="10">
    <location>
        <begin position="257"/>
        <end position="347"/>
    </location>
</feature>
<keyword evidence="9 10" id="KW-0472">Membrane</keyword>
<organism evidence="13 14">
    <name type="scientific">Trichosporon asahii var. asahii (strain ATCC 90039 / CBS 2479 / JCM 2466 / KCTC 7840 / NBRC 103889/ NCYC 2677 / UAMH 7654)</name>
    <name type="common">Yeast</name>
    <dbReference type="NCBI Taxonomy" id="1186058"/>
    <lineage>
        <taxon>Eukaryota</taxon>
        <taxon>Fungi</taxon>
        <taxon>Dikarya</taxon>
        <taxon>Basidiomycota</taxon>
        <taxon>Agaricomycotina</taxon>
        <taxon>Tremellomycetes</taxon>
        <taxon>Trichosporonales</taxon>
        <taxon>Trichosporonaceae</taxon>
        <taxon>Trichosporon</taxon>
    </lineage>
</organism>
<comment type="subcellular location">
    <subcellularLocation>
        <location evidence="1">Mitochondrion inner membrane</location>
        <topology evidence="1">Multi-pass membrane protein</topology>
    </subcellularLocation>
</comment>
<dbReference type="PANTHER" id="PTHR45760">
    <property type="entry name" value="FI19922P1-RELATED"/>
    <property type="match status" value="1"/>
</dbReference>
<evidence type="ECO:0000256" key="3">
    <source>
        <dbReference type="ARBA" id="ARBA00022448"/>
    </source>
</evidence>
<evidence type="ECO:0000313" key="13">
    <source>
        <dbReference type="EMBL" id="EJT48699.1"/>
    </source>
</evidence>
<dbReference type="GO" id="GO:1990542">
    <property type="term" value="P:mitochondrial transmembrane transport"/>
    <property type="evidence" value="ECO:0007669"/>
    <property type="project" value="InterPro"/>
</dbReference>
<evidence type="ECO:0000256" key="2">
    <source>
        <dbReference type="ARBA" id="ARBA00006375"/>
    </source>
</evidence>
<evidence type="ECO:0000256" key="1">
    <source>
        <dbReference type="ARBA" id="ARBA00004448"/>
    </source>
</evidence>
<comment type="caution">
    <text evidence="13">The sequence shown here is derived from an EMBL/GenBank/DDBJ whole genome shotgun (WGS) entry which is preliminary data.</text>
</comment>
<keyword evidence="8" id="KW-0496">Mitochondrion</keyword>
<dbReference type="EMBL" id="ALBS01000193">
    <property type="protein sequence ID" value="EJT48699.1"/>
    <property type="molecule type" value="Genomic_DNA"/>
</dbReference>
<accession>J6EVR5</accession>
<dbReference type="GeneID" id="25985758"/>
<dbReference type="AlphaFoldDB" id="J6EVR5"/>
<evidence type="ECO:0000256" key="12">
    <source>
        <dbReference type="SAM" id="MobiDB-lite"/>
    </source>
</evidence>
<dbReference type="Gene3D" id="1.50.40.10">
    <property type="entry name" value="Mitochondrial carrier domain"/>
    <property type="match status" value="2"/>
</dbReference>
<comment type="similarity">
    <text evidence="2 11">Belongs to the mitochondrial carrier (TC 2.A.29) family.</text>
</comment>
<dbReference type="OrthoDB" id="1747031at2759"/>
<evidence type="ECO:0000313" key="14">
    <source>
        <dbReference type="Proteomes" id="UP000002748"/>
    </source>
</evidence>
<evidence type="ECO:0000256" key="8">
    <source>
        <dbReference type="ARBA" id="ARBA00023128"/>
    </source>
</evidence>
<evidence type="ECO:0000256" key="7">
    <source>
        <dbReference type="ARBA" id="ARBA00022989"/>
    </source>
</evidence>
<dbReference type="InterPro" id="IPR023395">
    <property type="entry name" value="MCP_dom_sf"/>
</dbReference>
<dbReference type="InterPro" id="IPR045315">
    <property type="entry name" value="Mtm1-like"/>
</dbReference>
<dbReference type="PROSITE" id="PS50920">
    <property type="entry name" value="SOLCAR"/>
    <property type="match status" value="1"/>
</dbReference>
<dbReference type="SUPFAM" id="SSF103506">
    <property type="entry name" value="Mitochondrial carrier"/>
    <property type="match status" value="1"/>
</dbReference>
<evidence type="ECO:0000256" key="11">
    <source>
        <dbReference type="RuleBase" id="RU000488"/>
    </source>
</evidence>
<proteinExistence type="inferred from homology"/>
<keyword evidence="6" id="KW-0999">Mitochondrion inner membrane</keyword>